<reference evidence="18 19" key="1">
    <citation type="submission" date="2015-11" db="EMBL/GenBank/DDBJ databases">
        <title>Genomic analysis of 38 Legionella species identifies large and diverse effector repertoires.</title>
        <authorList>
            <person name="Burstein D."/>
            <person name="Amaro F."/>
            <person name="Zusman T."/>
            <person name="Lifshitz Z."/>
            <person name="Cohen O."/>
            <person name="Gilbert J.A."/>
            <person name="Pupko T."/>
            <person name="Shuman H.A."/>
            <person name="Segal G."/>
        </authorList>
    </citation>
    <scope>NUCLEOTIDE SEQUENCE [LARGE SCALE GENOMIC DNA]</scope>
    <source>
        <strain evidence="18 19">ATCC 49506</strain>
    </source>
</reference>
<dbReference type="InterPro" id="IPR003594">
    <property type="entry name" value="HATPase_dom"/>
</dbReference>
<dbReference type="InterPro" id="IPR003661">
    <property type="entry name" value="HisK_dim/P_dom"/>
</dbReference>
<dbReference type="Gene3D" id="3.30.450.20">
    <property type="entry name" value="PAS domain"/>
    <property type="match status" value="1"/>
</dbReference>
<dbReference type="PROSITE" id="PS50894">
    <property type="entry name" value="HPT"/>
    <property type="match status" value="1"/>
</dbReference>
<dbReference type="RefSeq" id="WP_162263195.1">
    <property type="nucleotide sequence ID" value="NZ_CAAAIF010000007.1"/>
</dbReference>
<feature type="domain" description="Histidine kinase" evidence="14">
    <location>
        <begin position="155"/>
        <end position="377"/>
    </location>
</feature>
<feature type="domain" description="Response regulatory" evidence="15">
    <location>
        <begin position="408"/>
        <end position="527"/>
    </location>
</feature>
<evidence type="ECO:0000256" key="7">
    <source>
        <dbReference type="ARBA" id="ARBA00022741"/>
    </source>
</evidence>
<dbReference type="Pfam" id="PF01627">
    <property type="entry name" value="Hpt"/>
    <property type="match status" value="1"/>
</dbReference>
<dbReference type="PANTHER" id="PTHR45339">
    <property type="entry name" value="HYBRID SIGNAL TRANSDUCTION HISTIDINE KINASE J"/>
    <property type="match status" value="1"/>
</dbReference>
<feature type="modified residue" description="4-aspartylphosphate" evidence="13">
    <location>
        <position position="457"/>
    </location>
</feature>
<evidence type="ECO:0000256" key="13">
    <source>
        <dbReference type="PROSITE-ProRule" id="PRU00169"/>
    </source>
</evidence>
<comment type="catalytic activity">
    <reaction evidence="1">
        <text>ATP + protein L-histidine = ADP + protein N-phospho-L-histidine.</text>
        <dbReference type="EC" id="2.7.13.3"/>
    </reaction>
</comment>
<dbReference type="GO" id="GO:0005886">
    <property type="term" value="C:plasma membrane"/>
    <property type="evidence" value="ECO:0007669"/>
    <property type="project" value="UniProtKB-SubCell"/>
</dbReference>
<accession>A0A0W0WN13</accession>
<dbReference type="SUPFAM" id="SSF55785">
    <property type="entry name" value="PYP-like sensor domain (PAS domain)"/>
    <property type="match status" value="1"/>
</dbReference>
<dbReference type="Pfam" id="PF00072">
    <property type="entry name" value="Response_reg"/>
    <property type="match status" value="1"/>
</dbReference>
<keyword evidence="9" id="KW-1133">Transmembrane helix</keyword>
<evidence type="ECO:0000256" key="11">
    <source>
        <dbReference type="ARBA" id="ARBA00023136"/>
    </source>
</evidence>
<dbReference type="SMART" id="SM00387">
    <property type="entry name" value="HATPase_c"/>
    <property type="match status" value="1"/>
</dbReference>
<evidence type="ECO:0000259" key="17">
    <source>
        <dbReference type="PROSITE" id="PS50894"/>
    </source>
</evidence>
<keyword evidence="19" id="KW-1185">Reference proteome</keyword>
<dbReference type="PRINTS" id="PR00344">
    <property type="entry name" value="BCTRLSENSOR"/>
</dbReference>
<dbReference type="Pfam" id="PF00512">
    <property type="entry name" value="HisKA"/>
    <property type="match status" value="1"/>
</dbReference>
<keyword evidence="4" id="KW-1003">Cell membrane</keyword>
<evidence type="ECO:0000256" key="6">
    <source>
        <dbReference type="ARBA" id="ARBA00022692"/>
    </source>
</evidence>
<evidence type="ECO:0000259" key="14">
    <source>
        <dbReference type="PROSITE" id="PS50109"/>
    </source>
</evidence>
<dbReference type="CDD" id="cd17546">
    <property type="entry name" value="REC_hyHK_CKI1_RcsC-like"/>
    <property type="match status" value="1"/>
</dbReference>
<dbReference type="PROSITE" id="PS50109">
    <property type="entry name" value="HIS_KIN"/>
    <property type="match status" value="1"/>
</dbReference>
<dbReference type="InterPro" id="IPR011006">
    <property type="entry name" value="CheY-like_superfamily"/>
</dbReference>
<evidence type="ECO:0000313" key="19">
    <source>
        <dbReference type="Proteomes" id="UP000054725"/>
    </source>
</evidence>
<dbReference type="Gene3D" id="3.30.565.10">
    <property type="entry name" value="Histidine kinase-like ATPase, C-terminal domain"/>
    <property type="match status" value="1"/>
</dbReference>
<evidence type="ECO:0000256" key="1">
    <source>
        <dbReference type="ARBA" id="ARBA00000085"/>
    </source>
</evidence>
<dbReference type="GO" id="GO:0000155">
    <property type="term" value="F:phosphorelay sensor kinase activity"/>
    <property type="evidence" value="ECO:0007669"/>
    <property type="project" value="InterPro"/>
</dbReference>
<evidence type="ECO:0000256" key="3">
    <source>
        <dbReference type="ARBA" id="ARBA00012438"/>
    </source>
</evidence>
<dbReference type="SMART" id="SM00448">
    <property type="entry name" value="REC"/>
    <property type="match status" value="1"/>
</dbReference>
<dbReference type="EC" id="2.7.13.3" evidence="3"/>
<evidence type="ECO:0000256" key="9">
    <source>
        <dbReference type="ARBA" id="ARBA00022989"/>
    </source>
</evidence>
<keyword evidence="5 13" id="KW-0597">Phosphoprotein</keyword>
<evidence type="ECO:0000256" key="8">
    <source>
        <dbReference type="ARBA" id="ARBA00022840"/>
    </source>
</evidence>
<feature type="modified residue" description="Phosphohistidine" evidence="12">
    <location>
        <position position="612"/>
    </location>
</feature>
<dbReference type="Gene3D" id="1.10.287.130">
    <property type="match status" value="1"/>
</dbReference>
<evidence type="ECO:0000313" key="18">
    <source>
        <dbReference type="EMBL" id="KTD33704.1"/>
    </source>
</evidence>
<dbReference type="InterPro" id="IPR008207">
    <property type="entry name" value="Sig_transdc_His_kin_Hpt_dom"/>
</dbReference>
<keyword evidence="6" id="KW-0812">Transmembrane</keyword>
<keyword evidence="18" id="KW-0808">Transferase</keyword>
<evidence type="ECO:0000256" key="12">
    <source>
        <dbReference type="PROSITE-ProRule" id="PRU00110"/>
    </source>
</evidence>
<dbReference type="FunFam" id="3.30.565.10:FF:000010">
    <property type="entry name" value="Sensor histidine kinase RcsC"/>
    <property type="match status" value="1"/>
</dbReference>
<keyword evidence="18" id="KW-0418">Kinase</keyword>
<keyword evidence="7" id="KW-0547">Nucleotide-binding</keyword>
<dbReference type="InterPro" id="IPR004358">
    <property type="entry name" value="Sig_transdc_His_kin-like_C"/>
</dbReference>
<dbReference type="InterPro" id="IPR000700">
    <property type="entry name" value="PAS-assoc_C"/>
</dbReference>
<evidence type="ECO:0000259" key="15">
    <source>
        <dbReference type="PROSITE" id="PS50110"/>
    </source>
</evidence>
<dbReference type="Gene3D" id="3.40.50.2300">
    <property type="match status" value="1"/>
</dbReference>
<dbReference type="InterPro" id="IPR036641">
    <property type="entry name" value="HPT_dom_sf"/>
</dbReference>
<dbReference type="PATRIC" id="fig|45070.6.peg.2304"/>
<keyword evidence="8" id="KW-0067">ATP-binding</keyword>
<dbReference type="SUPFAM" id="SSF47226">
    <property type="entry name" value="Histidine-containing phosphotransfer domain, HPT domain"/>
    <property type="match status" value="1"/>
</dbReference>
<dbReference type="PANTHER" id="PTHR45339:SF1">
    <property type="entry name" value="HYBRID SIGNAL TRANSDUCTION HISTIDINE KINASE J"/>
    <property type="match status" value="1"/>
</dbReference>
<protein>
    <recommendedName>
        <fullName evidence="3">histidine kinase</fullName>
        <ecNumber evidence="3">2.7.13.3</ecNumber>
    </recommendedName>
</protein>
<dbReference type="EMBL" id="LNYO01000022">
    <property type="protein sequence ID" value="KTD33704.1"/>
    <property type="molecule type" value="Genomic_DNA"/>
</dbReference>
<proteinExistence type="predicted"/>
<dbReference type="InterPro" id="IPR035965">
    <property type="entry name" value="PAS-like_dom_sf"/>
</dbReference>
<dbReference type="AlphaFoldDB" id="A0A0W0WN13"/>
<feature type="domain" description="HPt" evidence="17">
    <location>
        <begin position="573"/>
        <end position="666"/>
    </location>
</feature>
<evidence type="ECO:0000256" key="4">
    <source>
        <dbReference type="ARBA" id="ARBA00022475"/>
    </source>
</evidence>
<evidence type="ECO:0000256" key="10">
    <source>
        <dbReference type="ARBA" id="ARBA00023012"/>
    </source>
</evidence>
<organism evidence="18 19">
    <name type="scientific">Legionella nautarum</name>
    <dbReference type="NCBI Taxonomy" id="45070"/>
    <lineage>
        <taxon>Bacteria</taxon>
        <taxon>Pseudomonadati</taxon>
        <taxon>Pseudomonadota</taxon>
        <taxon>Gammaproteobacteria</taxon>
        <taxon>Legionellales</taxon>
        <taxon>Legionellaceae</taxon>
        <taxon>Legionella</taxon>
    </lineage>
</organism>
<dbReference type="PROSITE" id="PS50110">
    <property type="entry name" value="RESPONSE_REGULATORY"/>
    <property type="match status" value="1"/>
</dbReference>
<sequence>MKEDAYWNERKFLRDLVDQLPAAVFWKNTASVFLGCNKFFANLAGMSSPQDIIGKTDYDLPWGETQGDTYREDDLAVLQSKQPKLGIEEPQKLADGREIILLTSKIPLFAKNGKVVGILGIYHDITERKKIEISLEKSKDKAEIANHAKTEFIANMSHDIRTPLSGIIGMSKLLEEGAQTTEEKQYARWVNESGQQLLSLLNGVLDVVSAENVTEADVHKDIFNIRQSIEDIVHLELPMLKIKKLDFNSQIDERIPEFLVGDRIKLHRILLNILGNAIKFTEKGSVSIELKKLGEEKGMSRIEFRIIDTGIGIPENLQNKVFDRFYRISPSYKNELQGHGVGLHIAQRYVELLGGELQLSSTVGGGTTFLFSLAFTVPDKETVSNLDNVRTEDLAETSSLDATKKLPHILLVEDNLIALRIAETLTKQAGYSYSSAPDGEFALQLIKSMDFDLVITDLGLPGISGSELTQFIREWEASLHKKPVPIVGLTAHSLGETERQCLDAGMNKLIMKPLYLHTLQKLINEFIKRDEQAKDQNKGKLGLDLPDNEEQLFSLDDYPILDIDKGIKSLGSKEILKDLIALMCTEAIPEDLLSIQNAYQEKNWEQIENLAHKMKSGAIYCGTVKMQYACQFLERYRKAGHFILLEELYQQLISTVEKTKIYLEHWLSKQKN</sequence>
<dbReference type="STRING" id="45070.Lnau_2181"/>
<dbReference type="CDD" id="cd00082">
    <property type="entry name" value="HisKA"/>
    <property type="match status" value="1"/>
</dbReference>
<dbReference type="PROSITE" id="PS50113">
    <property type="entry name" value="PAC"/>
    <property type="match status" value="1"/>
</dbReference>
<dbReference type="GO" id="GO:0005524">
    <property type="term" value="F:ATP binding"/>
    <property type="evidence" value="ECO:0007669"/>
    <property type="project" value="UniProtKB-KW"/>
</dbReference>
<keyword evidence="10" id="KW-0902">Two-component regulatory system</keyword>
<dbReference type="SUPFAM" id="SSF55874">
    <property type="entry name" value="ATPase domain of HSP90 chaperone/DNA topoisomerase II/histidine kinase"/>
    <property type="match status" value="1"/>
</dbReference>
<dbReference type="InterPro" id="IPR036890">
    <property type="entry name" value="HATPase_C_sf"/>
</dbReference>
<evidence type="ECO:0000259" key="16">
    <source>
        <dbReference type="PROSITE" id="PS50113"/>
    </source>
</evidence>
<gene>
    <name evidence="18" type="ORF">Lnau_2181</name>
</gene>
<evidence type="ECO:0000256" key="2">
    <source>
        <dbReference type="ARBA" id="ARBA00004651"/>
    </source>
</evidence>
<dbReference type="Pfam" id="PF02518">
    <property type="entry name" value="HATPase_c"/>
    <property type="match status" value="1"/>
</dbReference>
<name>A0A0W0WN13_9GAMM</name>
<dbReference type="InterPro" id="IPR036097">
    <property type="entry name" value="HisK_dim/P_sf"/>
</dbReference>
<evidence type="ECO:0000256" key="5">
    <source>
        <dbReference type="ARBA" id="ARBA00022553"/>
    </source>
</evidence>
<dbReference type="InterPro" id="IPR000014">
    <property type="entry name" value="PAS"/>
</dbReference>
<dbReference type="NCBIfam" id="TIGR00229">
    <property type="entry name" value="sensory_box"/>
    <property type="match status" value="1"/>
</dbReference>
<dbReference type="Proteomes" id="UP000054725">
    <property type="component" value="Unassembled WGS sequence"/>
</dbReference>
<dbReference type="InterPro" id="IPR005467">
    <property type="entry name" value="His_kinase_dom"/>
</dbReference>
<feature type="domain" description="PAC" evidence="16">
    <location>
        <begin position="81"/>
        <end position="137"/>
    </location>
</feature>
<comment type="caution">
    <text evidence="18">The sequence shown here is derived from an EMBL/GenBank/DDBJ whole genome shotgun (WGS) entry which is preliminary data.</text>
</comment>
<dbReference type="SUPFAM" id="SSF52172">
    <property type="entry name" value="CheY-like"/>
    <property type="match status" value="1"/>
</dbReference>
<dbReference type="InterPro" id="IPR013656">
    <property type="entry name" value="PAS_4"/>
</dbReference>
<dbReference type="SUPFAM" id="SSF47384">
    <property type="entry name" value="Homodimeric domain of signal transducing histidine kinase"/>
    <property type="match status" value="1"/>
</dbReference>
<dbReference type="InterPro" id="IPR001789">
    <property type="entry name" value="Sig_transdc_resp-reg_receiver"/>
</dbReference>
<dbReference type="SMART" id="SM00388">
    <property type="entry name" value="HisKA"/>
    <property type="match status" value="1"/>
</dbReference>
<comment type="subcellular location">
    <subcellularLocation>
        <location evidence="2">Cell membrane</location>
        <topology evidence="2">Multi-pass membrane protein</topology>
    </subcellularLocation>
</comment>
<keyword evidence="11" id="KW-0472">Membrane</keyword>
<dbReference type="Gene3D" id="1.20.120.160">
    <property type="entry name" value="HPT domain"/>
    <property type="match status" value="1"/>
</dbReference>
<dbReference type="Pfam" id="PF08448">
    <property type="entry name" value="PAS_4"/>
    <property type="match status" value="1"/>
</dbReference>